<evidence type="ECO:0000313" key="4">
    <source>
        <dbReference type="Proteomes" id="UP000289323"/>
    </source>
</evidence>
<accession>A0A3S4EUD8</accession>
<dbReference type="InterPro" id="IPR057229">
    <property type="entry name" value="DUF7907"/>
</dbReference>
<keyword evidence="1" id="KW-0732">Signal</keyword>
<proteinExistence type="predicted"/>
<feature type="chain" id="PRO_5018583508" evidence="1">
    <location>
        <begin position="18"/>
        <end position="231"/>
    </location>
</feature>
<dbReference type="Pfam" id="PF25484">
    <property type="entry name" value="DUF7907"/>
    <property type="match status" value="1"/>
</dbReference>
<dbReference type="AlphaFoldDB" id="A0A3S4EUD8"/>
<dbReference type="Proteomes" id="UP000289323">
    <property type="component" value="Unassembled WGS sequence"/>
</dbReference>
<sequence>MRLAPTLALTAATTATALPNLAPRATPTAPATKPTLSHSNGFYLTARLSDPAHDLNPSIDGWTLGTAHTGAGLNAAVLYAASSGAGRLFYENGTQAQAVAGQTTLVTDGGTPLAPSSLIVQPAGQPPRIIDIDYNQGTPAAVEAAGNGLGPQLVNGLGQGTFLACNATVPYYGYKFVTLQYLYGEPGDKGQGAVPADCVPISLVPQCTTLNDLPPGSYSSHEFAVEVACYA</sequence>
<reference evidence="3 4" key="1">
    <citation type="submission" date="2018-04" db="EMBL/GenBank/DDBJ databases">
        <authorList>
            <person name="Huttner S."/>
            <person name="Dainat J."/>
        </authorList>
    </citation>
    <scope>NUCLEOTIDE SEQUENCE [LARGE SCALE GENOMIC DNA]</scope>
</reference>
<dbReference type="EMBL" id="OUUZ01000001">
    <property type="protein sequence ID" value="SPQ19222.1"/>
    <property type="molecule type" value="Genomic_DNA"/>
</dbReference>
<feature type="signal peptide" evidence="1">
    <location>
        <begin position="1"/>
        <end position="17"/>
    </location>
</feature>
<gene>
    <name evidence="3" type="ORF">TT172_LOCUS1641</name>
</gene>
<evidence type="ECO:0000313" key="3">
    <source>
        <dbReference type="EMBL" id="SPQ19222.1"/>
    </source>
</evidence>
<feature type="domain" description="DUF7907" evidence="2">
    <location>
        <begin position="39"/>
        <end position="207"/>
    </location>
</feature>
<organism evidence="3 4">
    <name type="scientific">Thermothielavioides terrestris</name>
    <dbReference type="NCBI Taxonomy" id="2587410"/>
    <lineage>
        <taxon>Eukaryota</taxon>
        <taxon>Fungi</taxon>
        <taxon>Dikarya</taxon>
        <taxon>Ascomycota</taxon>
        <taxon>Pezizomycotina</taxon>
        <taxon>Sordariomycetes</taxon>
        <taxon>Sordariomycetidae</taxon>
        <taxon>Sordariales</taxon>
        <taxon>Chaetomiaceae</taxon>
        <taxon>Thermothielavioides</taxon>
    </lineage>
</organism>
<name>A0A3S4EUD8_9PEZI</name>
<evidence type="ECO:0000256" key="1">
    <source>
        <dbReference type="SAM" id="SignalP"/>
    </source>
</evidence>
<evidence type="ECO:0000259" key="2">
    <source>
        <dbReference type="Pfam" id="PF25484"/>
    </source>
</evidence>
<protein>
    <submittedName>
        <fullName evidence="3">68929eb6-f8fe-43de-856b-6b33db7b7f01</fullName>
    </submittedName>
</protein>